<name>A0AAU9RRM8_THLAR</name>
<dbReference type="Proteomes" id="UP000836841">
    <property type="component" value="Unassembled WGS sequence"/>
</dbReference>
<protein>
    <submittedName>
        <fullName evidence="1">Uncharacterized protein</fullName>
    </submittedName>
</protein>
<reference evidence="1 2" key="1">
    <citation type="submission" date="2022-03" db="EMBL/GenBank/DDBJ databases">
        <authorList>
            <person name="Nunn A."/>
            <person name="Chopra R."/>
            <person name="Nunn A."/>
            <person name="Contreras Garrido A."/>
        </authorList>
    </citation>
    <scope>NUCLEOTIDE SEQUENCE [LARGE SCALE GENOMIC DNA]</scope>
</reference>
<evidence type="ECO:0000313" key="1">
    <source>
        <dbReference type="EMBL" id="CAH2050335.1"/>
    </source>
</evidence>
<organism evidence="1 2">
    <name type="scientific">Thlaspi arvense</name>
    <name type="common">Field penny-cress</name>
    <dbReference type="NCBI Taxonomy" id="13288"/>
    <lineage>
        <taxon>Eukaryota</taxon>
        <taxon>Viridiplantae</taxon>
        <taxon>Streptophyta</taxon>
        <taxon>Embryophyta</taxon>
        <taxon>Tracheophyta</taxon>
        <taxon>Spermatophyta</taxon>
        <taxon>Magnoliopsida</taxon>
        <taxon>eudicotyledons</taxon>
        <taxon>Gunneridae</taxon>
        <taxon>Pentapetalae</taxon>
        <taxon>rosids</taxon>
        <taxon>malvids</taxon>
        <taxon>Brassicales</taxon>
        <taxon>Brassicaceae</taxon>
        <taxon>Thlaspideae</taxon>
        <taxon>Thlaspi</taxon>
    </lineage>
</organism>
<comment type="caution">
    <text evidence="1">The sequence shown here is derived from an EMBL/GenBank/DDBJ whole genome shotgun (WGS) entry which is preliminary data.</text>
</comment>
<accession>A0AAU9RRM8</accession>
<dbReference type="PANTHER" id="PTHR35097">
    <property type="entry name" value="GDSL ESTERASE/LIPASE"/>
    <property type="match status" value="1"/>
</dbReference>
<sequence length="370" mass="40834">MKLRDRQDKVERVLTLYKSSKGSPFQEATTHVRGDFDVLGALLMMDNVEQHNYDAIRKAGIRTGVHPRLIFETTIRQNDTLVTEFAASGKDQDDGLGRPLSLTKVFYAANVSDWFSVVAIPVGAHCHDIGLATNSPQERRGLTNYSLSGPPLLNQHNGSGIGITVRKSNFLASLAQFVSVLSLQPGSDGFSRYFSTFGQVVCQISRSTKISLQGVHKGSQLPSQKVNLGALAMPVGIFKRNKVPETALEESVQPVGTMTAENDSRGSIALMLESELDESARIGGWLEMKRSNAKCLQWAVSMRDTPEDDFGWGLSLGGSMQGPKSWEHFQVESFLNFNFGKRFSLQPALVYVMDRTTQFPVLLLRSSWSL</sequence>
<keyword evidence="2" id="KW-1185">Reference proteome</keyword>
<evidence type="ECO:0000313" key="2">
    <source>
        <dbReference type="Proteomes" id="UP000836841"/>
    </source>
</evidence>
<gene>
    <name evidence="1" type="ORF">TAV2_LOCUS8533</name>
</gene>
<proteinExistence type="predicted"/>
<dbReference type="EMBL" id="CAJVSB020000397">
    <property type="protein sequence ID" value="CAH2050335.1"/>
    <property type="molecule type" value="Genomic_DNA"/>
</dbReference>
<dbReference type="AlphaFoldDB" id="A0AAU9RRM8"/>
<dbReference type="PANTHER" id="PTHR35097:SF1">
    <property type="entry name" value="GDSL ESTERASE_LIPASE"/>
    <property type="match status" value="1"/>
</dbReference>